<dbReference type="GO" id="GO:0016052">
    <property type="term" value="P:carbohydrate catabolic process"/>
    <property type="evidence" value="ECO:0007669"/>
    <property type="project" value="TreeGrafter"/>
</dbReference>
<comment type="caution">
    <text evidence="6">The sequence shown here is derived from an EMBL/GenBank/DDBJ whole genome shotgun (WGS) entry which is preliminary data.</text>
</comment>
<dbReference type="Pfam" id="PF01183">
    <property type="entry name" value="Glyco_hydro_25"/>
    <property type="match status" value="1"/>
</dbReference>
<evidence type="ECO:0000256" key="3">
    <source>
        <dbReference type="ARBA" id="ARBA00023295"/>
    </source>
</evidence>
<protein>
    <submittedName>
        <fullName evidence="6">Glycoside hydrolase</fullName>
    </submittedName>
</protein>
<name>A0A2U2PAR2_9SPHI</name>
<feature type="region of interest" description="Disordered" evidence="4">
    <location>
        <begin position="1"/>
        <end position="20"/>
    </location>
</feature>
<evidence type="ECO:0000256" key="2">
    <source>
        <dbReference type="ARBA" id="ARBA00022801"/>
    </source>
</evidence>
<proteinExistence type="inferred from homology"/>
<dbReference type="SMART" id="SM00641">
    <property type="entry name" value="Glyco_25"/>
    <property type="match status" value="1"/>
</dbReference>
<dbReference type="GO" id="GO:0009253">
    <property type="term" value="P:peptidoglycan catabolic process"/>
    <property type="evidence" value="ECO:0007669"/>
    <property type="project" value="InterPro"/>
</dbReference>
<evidence type="ECO:0000256" key="4">
    <source>
        <dbReference type="SAM" id="MobiDB-lite"/>
    </source>
</evidence>
<keyword evidence="5" id="KW-0472">Membrane</keyword>
<dbReference type="OrthoDB" id="9798192at2"/>
<evidence type="ECO:0000313" key="7">
    <source>
        <dbReference type="Proteomes" id="UP000245647"/>
    </source>
</evidence>
<dbReference type="Gene3D" id="3.20.20.80">
    <property type="entry name" value="Glycosidases"/>
    <property type="match status" value="1"/>
</dbReference>
<evidence type="ECO:0000313" key="6">
    <source>
        <dbReference type="EMBL" id="PWG78486.1"/>
    </source>
</evidence>
<keyword evidence="5" id="KW-1133">Transmembrane helix</keyword>
<organism evidence="6 7">
    <name type="scientific">Pararcticibacter amylolyticus</name>
    <dbReference type="NCBI Taxonomy" id="2173175"/>
    <lineage>
        <taxon>Bacteria</taxon>
        <taxon>Pseudomonadati</taxon>
        <taxon>Bacteroidota</taxon>
        <taxon>Sphingobacteriia</taxon>
        <taxon>Sphingobacteriales</taxon>
        <taxon>Sphingobacteriaceae</taxon>
        <taxon>Pararcticibacter</taxon>
    </lineage>
</organism>
<dbReference type="InterPro" id="IPR017853">
    <property type="entry name" value="GH"/>
</dbReference>
<dbReference type="PANTHER" id="PTHR34135">
    <property type="entry name" value="LYSOZYME"/>
    <property type="match status" value="1"/>
</dbReference>
<keyword evidence="2 6" id="KW-0378">Hydrolase</keyword>
<comment type="similarity">
    <text evidence="1">Belongs to the glycosyl hydrolase 25 family.</text>
</comment>
<keyword evidence="5" id="KW-0812">Transmembrane</keyword>
<dbReference type="InterPro" id="IPR002053">
    <property type="entry name" value="Glyco_hydro_25"/>
</dbReference>
<keyword evidence="3" id="KW-0326">Glycosidase</keyword>
<feature type="transmembrane region" description="Helical" evidence="5">
    <location>
        <begin position="28"/>
        <end position="47"/>
    </location>
</feature>
<gene>
    <name evidence="6" type="ORF">DDR33_21910</name>
</gene>
<sequence length="286" mass="33838">MQTPRKPSQRKSVKRTTRKKKGDNKWPLRFKLSAFIVILILLSPWYYGYVLKTLTSAWRWVRDIGEDPHYRTYTSFDIRIPTRYSIHGIDVSYAQGKIDWQKVRAMEDDGVKIHFSFIKATEGLTLVDPYFQRNWREAAKVGIVCGAYHYFHPRASGKQQARFFLQTVSFENGDMPMVADVETLDGHSPEKMRRELKAFLDHIEKKTKKRPVIYTGLSFYRDYLQGHFDTYKLWIAHYYKHELNAGKNTNWVFWQHSDKAKVNGINHSVDFNVFRGDSTEFRHLVE</sequence>
<evidence type="ECO:0000256" key="5">
    <source>
        <dbReference type="SAM" id="Phobius"/>
    </source>
</evidence>
<dbReference type="InterPro" id="IPR018077">
    <property type="entry name" value="Glyco_hydro_fam25_subgr"/>
</dbReference>
<dbReference type="AlphaFoldDB" id="A0A2U2PAR2"/>
<accession>A0A2U2PAR2</accession>
<dbReference type="CDD" id="cd06524">
    <property type="entry name" value="GH25_YegX-like"/>
    <property type="match status" value="1"/>
</dbReference>
<dbReference type="PANTHER" id="PTHR34135:SF2">
    <property type="entry name" value="LYSOZYME"/>
    <property type="match status" value="1"/>
</dbReference>
<reference evidence="6 7" key="1">
    <citation type="submission" date="2018-04" db="EMBL/GenBank/DDBJ databases">
        <title>Pedobacter chongqingensis sp. nov., isolated from a rottenly hemp rope.</title>
        <authorList>
            <person name="Cai Y."/>
        </authorList>
    </citation>
    <scope>NUCLEOTIDE SEQUENCE [LARGE SCALE GENOMIC DNA]</scope>
    <source>
        <strain evidence="6 7">FJ4-8</strain>
    </source>
</reference>
<dbReference type="EMBL" id="QEAS01000024">
    <property type="protein sequence ID" value="PWG78486.1"/>
    <property type="molecule type" value="Genomic_DNA"/>
</dbReference>
<feature type="compositionally biased region" description="Basic residues" evidence="4">
    <location>
        <begin position="7"/>
        <end position="20"/>
    </location>
</feature>
<dbReference type="RefSeq" id="WP_109417943.1">
    <property type="nucleotide sequence ID" value="NZ_QEAS01000024.1"/>
</dbReference>
<keyword evidence="7" id="KW-1185">Reference proteome</keyword>
<dbReference type="Proteomes" id="UP000245647">
    <property type="component" value="Unassembled WGS sequence"/>
</dbReference>
<dbReference type="GO" id="GO:0003796">
    <property type="term" value="F:lysozyme activity"/>
    <property type="evidence" value="ECO:0007669"/>
    <property type="project" value="InterPro"/>
</dbReference>
<dbReference type="SUPFAM" id="SSF51445">
    <property type="entry name" value="(Trans)glycosidases"/>
    <property type="match status" value="1"/>
</dbReference>
<dbReference type="PROSITE" id="PS51904">
    <property type="entry name" value="GLYCOSYL_HYDROL_F25_2"/>
    <property type="match status" value="1"/>
</dbReference>
<evidence type="ECO:0000256" key="1">
    <source>
        <dbReference type="ARBA" id="ARBA00010646"/>
    </source>
</evidence>
<dbReference type="GO" id="GO:0016998">
    <property type="term" value="P:cell wall macromolecule catabolic process"/>
    <property type="evidence" value="ECO:0007669"/>
    <property type="project" value="InterPro"/>
</dbReference>